<organism evidence="1">
    <name type="scientific">uncultured Aureispira sp</name>
    <dbReference type="NCBI Taxonomy" id="1331704"/>
    <lineage>
        <taxon>Bacteria</taxon>
        <taxon>Pseudomonadati</taxon>
        <taxon>Bacteroidota</taxon>
        <taxon>Saprospiria</taxon>
        <taxon>Saprospirales</taxon>
        <taxon>Saprospiraceae</taxon>
        <taxon>Aureispira</taxon>
        <taxon>environmental samples</taxon>
    </lineage>
</organism>
<dbReference type="InterPro" id="IPR011990">
    <property type="entry name" value="TPR-like_helical_dom_sf"/>
</dbReference>
<sequence>MTNFSKYAVAAIVLLSFLPLGYQFLNQEMNAEEIFAANFTTEKITDFNNQRNTDVSKVKTPEEVEMAKSVLIRSKAIISYNEKKYPEAINLFKSHLASDTNIKNKSKVELYLAKSYLADNKLVEAKETLKKIIKEGKNSLKQEAEWYLVLTLIKENNVEQAKKGLNRILLSQTSSAHKKKALKLQQQIDKNYVL</sequence>
<evidence type="ECO:0000313" key="1">
    <source>
        <dbReference type="EMBL" id="CAA6804119.1"/>
    </source>
</evidence>
<reference evidence="1" key="1">
    <citation type="submission" date="2020-01" db="EMBL/GenBank/DDBJ databases">
        <authorList>
            <person name="Meier V. D."/>
            <person name="Meier V D."/>
        </authorList>
    </citation>
    <scope>NUCLEOTIDE SEQUENCE</scope>
    <source>
        <strain evidence="1">HLG_WM_MAG_10</strain>
    </source>
</reference>
<name>A0A6S6SGT0_9BACT</name>
<proteinExistence type="predicted"/>
<accession>A0A6S6SGT0</accession>
<dbReference type="AlphaFoldDB" id="A0A6S6SGT0"/>
<dbReference type="SUPFAM" id="SSF48452">
    <property type="entry name" value="TPR-like"/>
    <property type="match status" value="1"/>
</dbReference>
<evidence type="ECO:0008006" key="2">
    <source>
        <dbReference type="Google" id="ProtNLM"/>
    </source>
</evidence>
<protein>
    <recommendedName>
        <fullName evidence="2">Tetratricopeptide repeat protein</fullName>
    </recommendedName>
</protein>
<gene>
    <name evidence="1" type="ORF">HELGO_WM33241</name>
</gene>
<dbReference type="Gene3D" id="1.25.40.10">
    <property type="entry name" value="Tetratricopeptide repeat domain"/>
    <property type="match status" value="1"/>
</dbReference>
<dbReference type="EMBL" id="CACVAQ010000095">
    <property type="protein sequence ID" value="CAA6804119.1"/>
    <property type="molecule type" value="Genomic_DNA"/>
</dbReference>